<evidence type="ECO:0000256" key="1">
    <source>
        <dbReference type="SAM" id="Phobius"/>
    </source>
</evidence>
<gene>
    <name evidence="3" type="ORF">LA55_1060</name>
</gene>
<feature type="domain" description="EamA" evidence="2">
    <location>
        <begin position="9"/>
        <end position="143"/>
    </location>
</feature>
<dbReference type="Pfam" id="PF00892">
    <property type="entry name" value="EamA"/>
    <property type="match status" value="2"/>
</dbReference>
<dbReference type="KEGG" id="fpz:LA55_1060"/>
<name>A0A0B6D456_9GAMM</name>
<keyword evidence="1" id="KW-1133">Transmembrane helix</keyword>
<proteinExistence type="predicted"/>
<feature type="transmembrane region" description="Helical" evidence="1">
    <location>
        <begin position="12"/>
        <end position="32"/>
    </location>
</feature>
<protein>
    <submittedName>
        <fullName evidence="3">EamA-like transporter family protein</fullName>
    </submittedName>
</protein>
<feature type="transmembrane region" description="Helical" evidence="1">
    <location>
        <begin position="127"/>
        <end position="145"/>
    </location>
</feature>
<reference evidence="3 4" key="1">
    <citation type="journal article" date="2015" name="Genome Announc.">
        <title>Genome sequencing of 18 francisella strains to aid in assay development and testing.</title>
        <authorList>
            <person name="Johnson S.L."/>
            <person name="Daligault H.E."/>
            <person name="Davenport K.W."/>
            <person name="Coyne S.R."/>
            <person name="Frey K.G."/>
            <person name="Koroleva G.I."/>
            <person name="Broomall S.M."/>
            <person name="Bishop-Lilly K.A."/>
            <person name="Bruce D.C."/>
            <person name="Chertkov O."/>
            <person name="Freitas T."/>
            <person name="Jaissle J."/>
            <person name="Ladner J.T."/>
            <person name="Rosenzweig C.N."/>
            <person name="Gibbons H.S."/>
            <person name="Palacios G.F."/>
            <person name="Redden C.L."/>
            <person name="Xu Y."/>
            <person name="Minogue T.D."/>
            <person name="Chain P.S."/>
        </authorList>
    </citation>
    <scope>NUCLEOTIDE SEQUENCE [LARGE SCALE GENOMIC DNA]</scope>
    <source>
        <strain evidence="3 4">GA01-2794</strain>
    </source>
</reference>
<feature type="transmembrane region" description="Helical" evidence="1">
    <location>
        <begin position="70"/>
        <end position="88"/>
    </location>
</feature>
<feature type="transmembrane region" description="Helical" evidence="1">
    <location>
        <begin position="213"/>
        <end position="234"/>
    </location>
</feature>
<evidence type="ECO:0000313" key="3">
    <source>
        <dbReference type="EMBL" id="AJI53676.1"/>
    </source>
</evidence>
<dbReference type="Proteomes" id="UP000031830">
    <property type="component" value="Chromosome"/>
</dbReference>
<dbReference type="AlphaFoldDB" id="A0A0B6D456"/>
<dbReference type="SUPFAM" id="SSF103481">
    <property type="entry name" value="Multidrug resistance efflux transporter EmrE"/>
    <property type="match status" value="2"/>
</dbReference>
<dbReference type="STRING" id="28110.KU46_1569"/>
<dbReference type="GO" id="GO:0016020">
    <property type="term" value="C:membrane"/>
    <property type="evidence" value="ECO:0007669"/>
    <property type="project" value="InterPro"/>
</dbReference>
<keyword evidence="1" id="KW-0472">Membrane</keyword>
<evidence type="ECO:0000313" key="4">
    <source>
        <dbReference type="Proteomes" id="UP000031830"/>
    </source>
</evidence>
<dbReference type="PANTHER" id="PTHR12715:SF4">
    <property type="entry name" value="EAMA DOMAIN-CONTAINING PROTEIN"/>
    <property type="match status" value="1"/>
</dbReference>
<dbReference type="PANTHER" id="PTHR12715">
    <property type="entry name" value="TRANSPORTER, DRUG/METABOLITE EXPORTER FAMILY"/>
    <property type="match status" value="1"/>
</dbReference>
<dbReference type="EMBL" id="CP009440">
    <property type="protein sequence ID" value="AJI53676.1"/>
    <property type="molecule type" value="Genomic_DNA"/>
</dbReference>
<dbReference type="RefSeq" id="WP_044526208.1">
    <property type="nucleotide sequence ID" value="NZ_CP009440.1"/>
</dbReference>
<dbReference type="InterPro" id="IPR037185">
    <property type="entry name" value="EmrE-like"/>
</dbReference>
<dbReference type="OrthoDB" id="9809509at2"/>
<sequence>MHNQFSTKKALILLLMTITMWSTAFIGIRYLMLNGFSAGGLSLARYGIASIVMLIIFFRQKNKTKPNLKDLLRFAILGFFGFFAYNVLLNSGESRITASSANFIIAQAPIIVAVFAFIFWGEKINKYGVFGFILAIIGAAVIFCSKNDTSFEFIGICLVYGACFSGAIYSVFQKSLFIKFHPIEAITYCIWFGTIMLMVYSNEAYVELSTANFTSIFVVIYIGVFPGALGYLFWGYAFRNIPATVAISSLYFMPIISLFLGWILLGETEAYISIVGGIISVVGAFIISKYGLNKKTN</sequence>
<organism evidence="3 4">
    <name type="scientific">Francisella philomiragia</name>
    <dbReference type="NCBI Taxonomy" id="28110"/>
    <lineage>
        <taxon>Bacteria</taxon>
        <taxon>Pseudomonadati</taxon>
        <taxon>Pseudomonadota</taxon>
        <taxon>Gammaproteobacteria</taxon>
        <taxon>Thiotrichales</taxon>
        <taxon>Francisellaceae</taxon>
        <taxon>Francisella</taxon>
    </lineage>
</organism>
<feature type="transmembrane region" description="Helical" evidence="1">
    <location>
        <begin position="270"/>
        <end position="292"/>
    </location>
</feature>
<accession>A0A0B6D456</accession>
<dbReference type="InterPro" id="IPR052756">
    <property type="entry name" value="Alkyne_AA_exporter"/>
</dbReference>
<feature type="domain" description="EamA" evidence="2">
    <location>
        <begin position="154"/>
        <end position="288"/>
    </location>
</feature>
<feature type="transmembrane region" description="Helical" evidence="1">
    <location>
        <begin position="183"/>
        <end position="201"/>
    </location>
</feature>
<keyword evidence="1" id="KW-0812">Transmembrane</keyword>
<feature type="transmembrane region" description="Helical" evidence="1">
    <location>
        <begin position="100"/>
        <end position="120"/>
    </location>
</feature>
<feature type="transmembrane region" description="Helical" evidence="1">
    <location>
        <begin position="241"/>
        <end position="264"/>
    </location>
</feature>
<feature type="transmembrane region" description="Helical" evidence="1">
    <location>
        <begin position="38"/>
        <end position="58"/>
    </location>
</feature>
<evidence type="ECO:0000259" key="2">
    <source>
        <dbReference type="Pfam" id="PF00892"/>
    </source>
</evidence>
<dbReference type="InterPro" id="IPR000620">
    <property type="entry name" value="EamA_dom"/>
</dbReference>
<feature type="transmembrane region" description="Helical" evidence="1">
    <location>
        <begin position="151"/>
        <end position="171"/>
    </location>
</feature>